<evidence type="ECO:0000313" key="3">
    <source>
        <dbReference type="EMBL" id="MER6906262.1"/>
    </source>
</evidence>
<feature type="compositionally biased region" description="Low complexity" evidence="2">
    <location>
        <begin position="71"/>
        <end position="90"/>
    </location>
</feature>
<name>A0ABV1VIF7_9ACTN</name>
<dbReference type="EMBL" id="JBEPCV010000021">
    <property type="protein sequence ID" value="MER6906262.1"/>
    <property type="molecule type" value="Genomic_DNA"/>
</dbReference>
<dbReference type="RefSeq" id="WP_350720240.1">
    <property type="nucleotide sequence ID" value="NZ_JBEPCO010000018.1"/>
</dbReference>
<feature type="coiled-coil region" evidence="1">
    <location>
        <begin position="29"/>
        <end position="56"/>
    </location>
</feature>
<feature type="compositionally biased region" description="Low complexity" evidence="2">
    <location>
        <begin position="152"/>
        <end position="211"/>
    </location>
</feature>
<organism evidence="3 4">
    <name type="scientific">Streptomyces flaveolus</name>
    <dbReference type="NCBI Taxonomy" id="67297"/>
    <lineage>
        <taxon>Bacteria</taxon>
        <taxon>Bacillati</taxon>
        <taxon>Actinomycetota</taxon>
        <taxon>Actinomycetes</taxon>
        <taxon>Kitasatosporales</taxon>
        <taxon>Streptomycetaceae</taxon>
        <taxon>Streptomyces</taxon>
    </lineage>
</organism>
<dbReference type="Proteomes" id="UP001490330">
    <property type="component" value="Unassembled WGS sequence"/>
</dbReference>
<feature type="compositionally biased region" description="Basic and acidic residues" evidence="2">
    <location>
        <begin position="293"/>
        <end position="302"/>
    </location>
</feature>
<evidence type="ECO:0000256" key="2">
    <source>
        <dbReference type="SAM" id="MobiDB-lite"/>
    </source>
</evidence>
<gene>
    <name evidence="3" type="ORF">ABT322_21325</name>
</gene>
<feature type="region of interest" description="Disordered" evidence="2">
    <location>
        <begin position="57"/>
        <end position="211"/>
    </location>
</feature>
<feature type="compositionally biased region" description="Basic residues" evidence="2">
    <location>
        <begin position="103"/>
        <end position="126"/>
    </location>
</feature>
<keyword evidence="4" id="KW-1185">Reference proteome</keyword>
<reference evidence="3 4" key="1">
    <citation type="submission" date="2024-06" db="EMBL/GenBank/DDBJ databases">
        <title>The Natural Products Discovery Center: Release of the First 8490 Sequenced Strains for Exploring Actinobacteria Biosynthetic Diversity.</title>
        <authorList>
            <person name="Kalkreuter E."/>
            <person name="Kautsar S.A."/>
            <person name="Yang D."/>
            <person name="Bader C.D."/>
            <person name="Teijaro C.N."/>
            <person name="Fluegel L."/>
            <person name="Davis C.M."/>
            <person name="Simpson J.R."/>
            <person name="Lauterbach L."/>
            <person name="Steele A.D."/>
            <person name="Gui C."/>
            <person name="Meng S."/>
            <person name="Li G."/>
            <person name="Viehrig K."/>
            <person name="Ye F."/>
            <person name="Su P."/>
            <person name="Kiefer A.F."/>
            <person name="Nichols A."/>
            <person name="Cepeda A.J."/>
            <person name="Yan W."/>
            <person name="Fan B."/>
            <person name="Jiang Y."/>
            <person name="Adhikari A."/>
            <person name="Zheng C.-J."/>
            <person name="Schuster L."/>
            <person name="Cowan T.M."/>
            <person name="Smanski M.J."/>
            <person name="Chevrette M.G."/>
            <person name="De Carvalho L.P.S."/>
            <person name="Shen B."/>
        </authorList>
    </citation>
    <scope>NUCLEOTIDE SEQUENCE [LARGE SCALE GENOMIC DNA]</scope>
    <source>
        <strain evidence="3 4">NPDC000632</strain>
    </source>
</reference>
<evidence type="ECO:0000313" key="4">
    <source>
        <dbReference type="Proteomes" id="UP001490330"/>
    </source>
</evidence>
<evidence type="ECO:0008006" key="5">
    <source>
        <dbReference type="Google" id="ProtNLM"/>
    </source>
</evidence>
<comment type="caution">
    <text evidence="3">The sequence shown here is derived from an EMBL/GenBank/DDBJ whole genome shotgun (WGS) entry which is preliminary data.</text>
</comment>
<keyword evidence="1" id="KW-0175">Coiled coil</keyword>
<feature type="region of interest" description="Disordered" evidence="2">
    <location>
        <begin position="279"/>
        <end position="309"/>
    </location>
</feature>
<accession>A0ABV1VIF7</accession>
<evidence type="ECO:0000256" key="1">
    <source>
        <dbReference type="SAM" id="Coils"/>
    </source>
</evidence>
<protein>
    <recommendedName>
        <fullName evidence="5">Regulatory protein</fullName>
    </recommendedName>
</protein>
<proteinExistence type="predicted"/>
<sequence length="309" mass="31758">MADEPQTTPVQERVRQRFADELTANHAEQEELTGQIAALQQRLDQLRADEAWLTQAQRSLPATLNEGGSGEETSGGAAATPSAAPVETVVEASQTVPEQRRGQAVKKAARAKKPAARKSAAKKPTAKKSAAAKKTTVKKATGKAPVKETAAKKTAPAAEKPPAKKSAAEQAASPKAAAANASADKAATSKAASPKAAAAKAPAGKAAAGGPPLWELLLGVLRKTPGQPLVAREVSEQLAKDHPDRATSAQTVRNGLQTLVTKNLAEKTRQQGNVMYTAHADTPATPSPAGDKPAGDKAEQTAEKVPAGV</sequence>